<organism evidence="1 2">
    <name type="scientific">Fluviibacter phosphoraccumulans</name>
    <dbReference type="NCBI Taxonomy" id="1751046"/>
    <lineage>
        <taxon>Bacteria</taxon>
        <taxon>Pseudomonadati</taxon>
        <taxon>Pseudomonadota</taxon>
        <taxon>Betaproteobacteria</taxon>
        <taxon>Rhodocyclales</taxon>
        <taxon>Fluviibacteraceae</taxon>
        <taxon>Fluviibacter</taxon>
    </lineage>
</organism>
<sequence length="242" mass="26022">MTTQTPIVLLHGWGFLPGIWSAVIEQLRQRDVTAPIETPALPLNGNISQLTAIESLFETSPDTAHLVGWSLGGELALAYALCFPERVSSLTLISSTPCFMNRPDWALGQPATLLDDFDQRLAENPAALLKRFSSLIRLGDNTAVRNRTLTDALQHQSEPDADRLTAGLKFLRTIDLRGACSSPTELPPVTLIHGTADNVVPLAAAHWLASALNASLTTIEGASHALPLTHAEPIADRLVSTL</sequence>
<dbReference type="PRINTS" id="PR00111">
    <property type="entry name" value="ABHYDROLASE"/>
</dbReference>
<protein>
    <submittedName>
        <fullName evidence="1">Pimeloyl-[acyl-carrier protein] methyl ester esterase</fullName>
    </submittedName>
</protein>
<dbReference type="InterPro" id="IPR029058">
    <property type="entry name" value="AB_hydrolase_fold"/>
</dbReference>
<dbReference type="Pfam" id="PF12697">
    <property type="entry name" value="Abhydrolase_6"/>
    <property type="match status" value="1"/>
</dbReference>
<dbReference type="Proteomes" id="UP000463961">
    <property type="component" value="Chromosome"/>
</dbReference>
<evidence type="ECO:0000313" key="1">
    <source>
        <dbReference type="EMBL" id="BBU68895.1"/>
    </source>
</evidence>
<dbReference type="SUPFAM" id="SSF53474">
    <property type="entry name" value="alpha/beta-Hydrolases"/>
    <property type="match status" value="1"/>
</dbReference>
<reference evidence="2" key="1">
    <citation type="submission" date="2020-01" db="EMBL/GenBank/DDBJ databases">
        <title>Phosphoaccumulans saitamaens gen. nov., sp. nov., a polyphosphate accumulating bacterium isolated from surface river water.</title>
        <authorList>
            <person name="Watanabe K."/>
            <person name="Suda W."/>
        </authorList>
    </citation>
    <scope>NUCLEOTIDE SEQUENCE [LARGE SCALE GENOMIC DNA]</scope>
    <source>
        <strain evidence="2">ICHIAU1</strain>
    </source>
</reference>
<dbReference type="InterPro" id="IPR000073">
    <property type="entry name" value="AB_hydrolase_1"/>
</dbReference>
<gene>
    <name evidence="1" type="primary">bioH</name>
    <name evidence="1" type="ORF">ICHIAU1_11780</name>
</gene>
<accession>A0A679HTE4</accession>
<dbReference type="InterPro" id="IPR050471">
    <property type="entry name" value="AB_hydrolase"/>
</dbReference>
<dbReference type="OrthoDB" id="9798888at2"/>
<proteinExistence type="predicted"/>
<evidence type="ECO:0000313" key="2">
    <source>
        <dbReference type="Proteomes" id="UP000463961"/>
    </source>
</evidence>
<dbReference type="PANTHER" id="PTHR43433">
    <property type="entry name" value="HYDROLASE, ALPHA/BETA FOLD FAMILY PROTEIN"/>
    <property type="match status" value="1"/>
</dbReference>
<dbReference type="PANTHER" id="PTHR43433:SF5">
    <property type="entry name" value="AB HYDROLASE-1 DOMAIN-CONTAINING PROTEIN"/>
    <property type="match status" value="1"/>
</dbReference>
<dbReference type="Gene3D" id="3.40.50.1820">
    <property type="entry name" value="alpha/beta hydrolase"/>
    <property type="match status" value="1"/>
</dbReference>
<dbReference type="AlphaFoldDB" id="A0A679HTE4"/>
<keyword evidence="2" id="KW-1185">Reference proteome</keyword>
<name>A0A679HTE4_9RHOO</name>
<dbReference type="RefSeq" id="WP_162050363.1">
    <property type="nucleotide sequence ID" value="NZ_AP019011.1"/>
</dbReference>
<dbReference type="EMBL" id="AP022345">
    <property type="protein sequence ID" value="BBU68895.1"/>
    <property type="molecule type" value="Genomic_DNA"/>
</dbReference>